<sequence length="329" mass="34635">MSAPAVPGTLTITVLDSATIFEGPDTVYRYDLPGTGIIDGWALAAVIDQAKELCSLDWPDVEIIVDADDPTTEVLTRTLLNKGVAAYPSEVLHETALPQPDGEVTITRPTGRSGRSGRHRLRAGVEPFHLVVAAVVAAILGLSWWVVGGQPGPSQEAATQPSATPETTATSGAAAARTTASTPPSTSSEPAPPQAVLEHELLRVAVPAGFRLEDRGDGLMATGEDPGLRIHLAADPVYSVPAEAVEAQIHAMIDADATLHPLDPERAARGLRIIRYRELPGDGSEVTWSTWIEHGHQMSVGCHTRQSPTIPQEAACRMAVDSVELTGGA</sequence>
<reference evidence="2 3" key="1">
    <citation type="submission" date="2014-05" db="EMBL/GenBank/DDBJ databases">
        <title>Complete genome sequence of Corynebacterium marinum DSM 44953.</title>
        <authorList>
            <person name="Schaffert L."/>
            <person name="Albersmeier A."/>
            <person name="Kalinowski J."/>
            <person name="Ruckert C."/>
        </authorList>
    </citation>
    <scope>NUCLEOTIDE SEQUENCE [LARGE SCALE GENOMIC DNA]</scope>
    <source>
        <strain evidence="2 3">DSM 44953</strain>
    </source>
</reference>
<dbReference type="Proteomes" id="UP000031928">
    <property type="component" value="Chromosome"/>
</dbReference>
<dbReference type="HOGENOM" id="CLU_073548_0_0_11"/>
<evidence type="ECO:0008006" key="4">
    <source>
        <dbReference type="Google" id="ProtNLM"/>
    </source>
</evidence>
<dbReference type="RefSeq" id="WP_042620747.1">
    <property type="nucleotide sequence ID" value="NZ_CP007790.1"/>
</dbReference>
<keyword evidence="3" id="KW-1185">Reference proteome</keyword>
<name>A0A0B6TP59_9CORY</name>
<dbReference type="EMBL" id="CP007790">
    <property type="protein sequence ID" value="AJK68044.1"/>
    <property type="molecule type" value="Genomic_DNA"/>
</dbReference>
<dbReference type="STRING" id="1224162.B840_02080"/>
<protein>
    <recommendedName>
        <fullName evidence="4">Type VII secretion-associated protein</fullName>
    </recommendedName>
</protein>
<feature type="region of interest" description="Disordered" evidence="1">
    <location>
        <begin position="152"/>
        <end position="193"/>
    </location>
</feature>
<dbReference type="NCBIfam" id="TIGR03931">
    <property type="entry name" value="T7SS_Rv3446c"/>
    <property type="match status" value="1"/>
</dbReference>
<organism evidence="2 3">
    <name type="scientific">Corynebacterium marinum DSM 44953</name>
    <dbReference type="NCBI Taxonomy" id="1224162"/>
    <lineage>
        <taxon>Bacteria</taxon>
        <taxon>Bacillati</taxon>
        <taxon>Actinomycetota</taxon>
        <taxon>Actinomycetes</taxon>
        <taxon>Mycobacteriales</taxon>
        <taxon>Corynebacteriaceae</taxon>
        <taxon>Corynebacterium</taxon>
    </lineage>
</organism>
<evidence type="ECO:0000313" key="3">
    <source>
        <dbReference type="Proteomes" id="UP000031928"/>
    </source>
</evidence>
<evidence type="ECO:0000256" key="1">
    <source>
        <dbReference type="SAM" id="MobiDB-lite"/>
    </source>
</evidence>
<accession>A0A0B6TP59</accession>
<gene>
    <name evidence="2" type="ORF">B840_02080</name>
</gene>
<evidence type="ECO:0000313" key="2">
    <source>
        <dbReference type="EMBL" id="AJK68044.1"/>
    </source>
</evidence>
<dbReference type="InterPro" id="IPR023840">
    <property type="entry name" value="T7SS_Rv3446c"/>
</dbReference>
<dbReference type="KEGG" id="cmq:B840_02080"/>
<proteinExistence type="predicted"/>
<feature type="compositionally biased region" description="Low complexity" evidence="1">
    <location>
        <begin position="157"/>
        <end position="189"/>
    </location>
</feature>
<dbReference type="AlphaFoldDB" id="A0A0B6TP59"/>